<evidence type="ECO:0000313" key="3">
    <source>
        <dbReference type="EMBL" id="MDF2094889.1"/>
    </source>
</evidence>
<dbReference type="Gene3D" id="3.10.490.10">
    <property type="entry name" value="Gamma-glutamyl cyclotransferase-like"/>
    <property type="match status" value="1"/>
</dbReference>
<dbReference type="PANTHER" id="PTHR12192:SF2">
    <property type="entry name" value="GLUTATHIONE-SPECIFIC GAMMA-GLUTAMYLCYCLOTRANSFERASE 2"/>
    <property type="match status" value="1"/>
</dbReference>
<evidence type="ECO:0000256" key="1">
    <source>
        <dbReference type="ARBA" id="ARBA00012344"/>
    </source>
</evidence>
<evidence type="ECO:0000313" key="4">
    <source>
        <dbReference type="Proteomes" id="UP001215503"/>
    </source>
</evidence>
<reference evidence="3 4" key="1">
    <citation type="submission" date="2023-03" db="EMBL/GenBank/DDBJ databases">
        <title>Fodinicurvata sp. CAU 1616 isolated from sea sendiment.</title>
        <authorList>
            <person name="Kim W."/>
        </authorList>
    </citation>
    <scope>NUCLEOTIDE SEQUENCE [LARGE SCALE GENOMIC DNA]</scope>
    <source>
        <strain evidence="3 4">CAU 1616</strain>
    </source>
</reference>
<dbReference type="InterPro" id="IPR013024">
    <property type="entry name" value="GGCT-like"/>
</dbReference>
<keyword evidence="4" id="KW-1185">Reference proteome</keyword>
<keyword evidence="2" id="KW-0456">Lyase</keyword>
<protein>
    <recommendedName>
        <fullName evidence="1">glutathione-specific gamma-glutamylcyclotransferase</fullName>
        <ecNumber evidence="1">4.3.2.7</ecNumber>
    </recommendedName>
</protein>
<dbReference type="CDD" id="cd06661">
    <property type="entry name" value="GGCT_like"/>
    <property type="match status" value="1"/>
</dbReference>
<dbReference type="Pfam" id="PF04752">
    <property type="entry name" value="ChaC"/>
    <property type="match status" value="1"/>
</dbReference>
<organism evidence="3 4">
    <name type="scientific">Aquibaculum arenosum</name>
    <dbReference type="NCBI Taxonomy" id="3032591"/>
    <lineage>
        <taxon>Bacteria</taxon>
        <taxon>Pseudomonadati</taxon>
        <taxon>Pseudomonadota</taxon>
        <taxon>Alphaproteobacteria</taxon>
        <taxon>Rhodospirillales</taxon>
        <taxon>Rhodovibrionaceae</taxon>
        <taxon>Aquibaculum</taxon>
    </lineage>
</organism>
<name>A0ABT5YJ25_9PROT</name>
<dbReference type="RefSeq" id="WP_275819776.1">
    <property type="nucleotide sequence ID" value="NZ_JARHUD010000001.1"/>
</dbReference>
<dbReference type="SUPFAM" id="SSF110857">
    <property type="entry name" value="Gamma-glutamyl cyclotransferase-like"/>
    <property type="match status" value="1"/>
</dbReference>
<comment type="caution">
    <text evidence="3">The sequence shown here is derived from an EMBL/GenBank/DDBJ whole genome shotgun (WGS) entry which is preliminary data.</text>
</comment>
<dbReference type="EMBL" id="JARHUD010000001">
    <property type="protein sequence ID" value="MDF2094889.1"/>
    <property type="molecule type" value="Genomic_DNA"/>
</dbReference>
<dbReference type="InterPro" id="IPR036568">
    <property type="entry name" value="GGCT-like_sf"/>
</dbReference>
<evidence type="ECO:0000256" key="2">
    <source>
        <dbReference type="ARBA" id="ARBA00023239"/>
    </source>
</evidence>
<proteinExistence type="predicted"/>
<dbReference type="EC" id="4.3.2.7" evidence="1"/>
<dbReference type="PANTHER" id="PTHR12192">
    <property type="entry name" value="CATION TRANSPORT PROTEIN CHAC-RELATED"/>
    <property type="match status" value="1"/>
</dbReference>
<accession>A0ABT5YJ25</accession>
<sequence length="206" mass="23469">MTADLVLPDPDTLLRAVEEPVARARPVLPKDRDWWVFGYGSLMWNPGFPHHEGRSALLRGYHRRFCVFSLRYRGTPERPGLVLGLAPGGACRGMAFRVPASEGEEVLDYLWEREMITGVYRPRWLRVDTPQGPAHALSFVADPGHGQYCRLNAENTAALIRQGVGLRGPCRDYLINTERHLRDMGIRDRMLSRLIDLLEEPNPDKR</sequence>
<gene>
    <name evidence="3" type="ORF">P2G67_02730</name>
</gene>
<dbReference type="InterPro" id="IPR006840">
    <property type="entry name" value="ChaC"/>
</dbReference>
<dbReference type="Proteomes" id="UP001215503">
    <property type="component" value="Unassembled WGS sequence"/>
</dbReference>